<feature type="transmembrane region" description="Helical" evidence="1">
    <location>
        <begin position="40"/>
        <end position="60"/>
    </location>
</feature>
<dbReference type="AlphaFoldDB" id="A0A9D9E9C0"/>
<gene>
    <name evidence="2" type="ORF">IAC42_02560</name>
</gene>
<sequence>MINWTFVVVVSAIVAVIVELVKKLPFLAKEWSSDDLRDMTIMLLAFGLSTVLATFIGISLEICSTVAQGISYSVIVWCTQKVVGQEVIHKALKKRVEKS</sequence>
<reference evidence="2" key="1">
    <citation type="submission" date="2020-10" db="EMBL/GenBank/DDBJ databases">
        <authorList>
            <person name="Gilroy R."/>
        </authorList>
    </citation>
    <scope>NUCLEOTIDE SEQUENCE</scope>
    <source>
        <strain evidence="2">11167</strain>
    </source>
</reference>
<name>A0A9D9E9C0_9SPIR</name>
<accession>A0A9D9E9C0</accession>
<keyword evidence="1" id="KW-1133">Transmembrane helix</keyword>
<proteinExistence type="predicted"/>
<evidence type="ECO:0000313" key="2">
    <source>
        <dbReference type="EMBL" id="MBO8442630.1"/>
    </source>
</evidence>
<comment type="caution">
    <text evidence="2">The sequence shown here is derived from an EMBL/GenBank/DDBJ whole genome shotgun (WGS) entry which is preliminary data.</text>
</comment>
<evidence type="ECO:0000313" key="3">
    <source>
        <dbReference type="Proteomes" id="UP000823633"/>
    </source>
</evidence>
<feature type="transmembrane region" description="Helical" evidence="1">
    <location>
        <begin position="6"/>
        <end position="28"/>
    </location>
</feature>
<dbReference type="EMBL" id="JADIMU010000016">
    <property type="protein sequence ID" value="MBO8442630.1"/>
    <property type="molecule type" value="Genomic_DNA"/>
</dbReference>
<dbReference type="Proteomes" id="UP000823633">
    <property type="component" value="Unassembled WGS sequence"/>
</dbReference>
<keyword evidence="1" id="KW-0812">Transmembrane</keyword>
<evidence type="ECO:0000256" key="1">
    <source>
        <dbReference type="SAM" id="Phobius"/>
    </source>
</evidence>
<organism evidence="2 3">
    <name type="scientific">Candidatus Aphodenecus pullistercoris</name>
    <dbReference type="NCBI Taxonomy" id="2840669"/>
    <lineage>
        <taxon>Bacteria</taxon>
        <taxon>Pseudomonadati</taxon>
        <taxon>Spirochaetota</taxon>
        <taxon>Spirochaetia</taxon>
        <taxon>Spirochaetales</taxon>
        <taxon>Candidatus Aphodenecus</taxon>
    </lineage>
</organism>
<reference evidence="2" key="2">
    <citation type="journal article" date="2021" name="PeerJ">
        <title>Extensive microbial diversity within the chicken gut microbiome revealed by metagenomics and culture.</title>
        <authorList>
            <person name="Gilroy R."/>
            <person name="Ravi A."/>
            <person name="Getino M."/>
            <person name="Pursley I."/>
            <person name="Horton D.L."/>
            <person name="Alikhan N.F."/>
            <person name="Baker D."/>
            <person name="Gharbi K."/>
            <person name="Hall N."/>
            <person name="Watson M."/>
            <person name="Adriaenssens E.M."/>
            <person name="Foster-Nyarko E."/>
            <person name="Jarju S."/>
            <person name="Secka A."/>
            <person name="Antonio M."/>
            <person name="Oren A."/>
            <person name="Chaudhuri R.R."/>
            <person name="La Ragione R."/>
            <person name="Hildebrand F."/>
            <person name="Pallen M.J."/>
        </authorList>
    </citation>
    <scope>NUCLEOTIDE SEQUENCE</scope>
    <source>
        <strain evidence="2">11167</strain>
    </source>
</reference>
<protein>
    <submittedName>
        <fullName evidence="2">Uncharacterized protein</fullName>
    </submittedName>
</protein>
<keyword evidence="1" id="KW-0472">Membrane</keyword>